<dbReference type="Proteomes" id="UP001595965">
    <property type="component" value="Unassembled WGS sequence"/>
</dbReference>
<sequence length="180" mass="18563">MNAEFGGSLPYLTVAVLVHGIAAVVWEFIPRIDGVKMLVLAGLIAVVQRGNLPRRVALTALSAGACLALLLSGIGYLALNPLLMESAAASLPLLLIWALVATAGPVAGDLDAGESGRSQVSGECIRGPEVEHRCVDPVGGIAAVSPSTQYRRSASCRLRANASMVGLGSSRMTNVPGQYN</sequence>
<evidence type="ECO:0000313" key="3">
    <source>
        <dbReference type="Proteomes" id="UP001595965"/>
    </source>
</evidence>
<feature type="transmembrane region" description="Helical" evidence="1">
    <location>
        <begin position="56"/>
        <end position="79"/>
    </location>
</feature>
<dbReference type="EMBL" id="JBHSEN010000002">
    <property type="protein sequence ID" value="MFC4430746.1"/>
    <property type="molecule type" value="Genomic_DNA"/>
</dbReference>
<comment type="caution">
    <text evidence="2">The sequence shown here is derived from an EMBL/GenBank/DDBJ whole genome shotgun (WGS) entry which is preliminary data.</text>
</comment>
<evidence type="ECO:0000313" key="2">
    <source>
        <dbReference type="EMBL" id="MFC4430746.1"/>
    </source>
</evidence>
<proteinExistence type="predicted"/>
<feature type="transmembrane region" description="Helical" evidence="1">
    <location>
        <begin position="12"/>
        <end position="29"/>
    </location>
</feature>
<dbReference type="RefSeq" id="WP_344225924.1">
    <property type="nucleotide sequence ID" value="NZ_BAAALH010000001.1"/>
</dbReference>
<protein>
    <submittedName>
        <fullName evidence="2">Uncharacterized protein</fullName>
    </submittedName>
</protein>
<keyword evidence="3" id="KW-1185">Reference proteome</keyword>
<name>A0ABV8Y0L0_9MICC</name>
<feature type="transmembrane region" description="Helical" evidence="1">
    <location>
        <begin position="91"/>
        <end position="108"/>
    </location>
</feature>
<evidence type="ECO:0000256" key="1">
    <source>
        <dbReference type="SAM" id="Phobius"/>
    </source>
</evidence>
<keyword evidence="1" id="KW-0472">Membrane</keyword>
<reference evidence="3" key="1">
    <citation type="journal article" date="2019" name="Int. J. Syst. Evol. Microbiol.">
        <title>The Global Catalogue of Microorganisms (GCM) 10K type strain sequencing project: providing services to taxonomists for standard genome sequencing and annotation.</title>
        <authorList>
            <consortium name="The Broad Institute Genomics Platform"/>
            <consortium name="The Broad Institute Genome Sequencing Center for Infectious Disease"/>
            <person name="Wu L."/>
            <person name="Ma J."/>
        </authorList>
    </citation>
    <scope>NUCLEOTIDE SEQUENCE [LARGE SCALE GENOMIC DNA]</scope>
    <source>
        <strain evidence="3">CGMCC 1.12125</strain>
    </source>
</reference>
<gene>
    <name evidence="2" type="ORF">ACFO0K_13800</name>
</gene>
<organism evidence="2 3">
    <name type="scientific">Citricoccus alkalitolerans</name>
    <dbReference type="NCBI Taxonomy" id="246603"/>
    <lineage>
        <taxon>Bacteria</taxon>
        <taxon>Bacillati</taxon>
        <taxon>Actinomycetota</taxon>
        <taxon>Actinomycetes</taxon>
        <taxon>Micrococcales</taxon>
        <taxon>Micrococcaceae</taxon>
        <taxon>Citricoccus</taxon>
    </lineage>
</organism>
<accession>A0ABV8Y0L0</accession>
<keyword evidence="1" id="KW-0812">Transmembrane</keyword>
<keyword evidence="1" id="KW-1133">Transmembrane helix</keyword>